<proteinExistence type="predicted"/>
<accession>A0A975G754</accession>
<protein>
    <submittedName>
        <fullName evidence="1">Uncharacterized protein</fullName>
    </submittedName>
</protein>
<evidence type="ECO:0000313" key="2">
    <source>
        <dbReference type="Proteomes" id="UP000676169"/>
    </source>
</evidence>
<name>A0A975G754_9BACT</name>
<dbReference type="Proteomes" id="UP000676169">
    <property type="component" value="Chromosome"/>
</dbReference>
<keyword evidence="2" id="KW-1185">Reference proteome</keyword>
<evidence type="ECO:0000313" key="1">
    <source>
        <dbReference type="EMBL" id="QUE50006.1"/>
    </source>
</evidence>
<dbReference type="AlphaFoldDB" id="A0A975G754"/>
<gene>
    <name evidence="1" type="ORF">KBB96_14155</name>
</gene>
<dbReference type="RefSeq" id="WP_211630095.1">
    <property type="nucleotide sequence ID" value="NZ_CP073100.1"/>
</dbReference>
<sequence>MLAIFAPLAMAAERQSPAARELRDLENHLQCYRVILGEGYKMESDYVRRGQYAGLEMLAEKFARNEIAEIMERFMDSRMLILEGSHKQPGLRESESLGKLRSDLTEMSNAMMGFHGDLRSSSTIRERIRVVLEELHGSMKFVRMFDRTSAANQ</sequence>
<organism evidence="1 2">
    <name type="scientific">Luteolibacter ambystomatis</name>
    <dbReference type="NCBI Taxonomy" id="2824561"/>
    <lineage>
        <taxon>Bacteria</taxon>
        <taxon>Pseudomonadati</taxon>
        <taxon>Verrucomicrobiota</taxon>
        <taxon>Verrucomicrobiia</taxon>
        <taxon>Verrucomicrobiales</taxon>
        <taxon>Verrucomicrobiaceae</taxon>
        <taxon>Luteolibacter</taxon>
    </lineage>
</organism>
<dbReference type="EMBL" id="CP073100">
    <property type="protein sequence ID" value="QUE50006.1"/>
    <property type="molecule type" value="Genomic_DNA"/>
</dbReference>
<dbReference type="KEGG" id="lamb:KBB96_14155"/>
<reference evidence="1" key="1">
    <citation type="submission" date="2021-04" db="EMBL/GenBank/DDBJ databases">
        <title>Luteolibacter sp. 32A isolated from the skin of an Anderson's salamander (Ambystoma andersonii).</title>
        <authorList>
            <person name="Spergser J."/>
            <person name="Busse H.-J."/>
        </authorList>
    </citation>
    <scope>NUCLEOTIDE SEQUENCE</scope>
    <source>
        <strain evidence="1">32A</strain>
    </source>
</reference>